<dbReference type="GO" id="GO:0004016">
    <property type="term" value="F:adenylate cyclase activity"/>
    <property type="evidence" value="ECO:0007669"/>
    <property type="project" value="UniProtKB-EC"/>
</dbReference>
<dbReference type="CDD" id="cd06170">
    <property type="entry name" value="LuxR_C_like"/>
    <property type="match status" value="1"/>
</dbReference>
<accession>A0AA46PSX5</accession>
<dbReference type="EMBL" id="BLAH01000017">
    <property type="protein sequence ID" value="GES35238.1"/>
    <property type="molecule type" value="Genomic_DNA"/>
</dbReference>
<dbReference type="PRINTS" id="PR00038">
    <property type="entry name" value="HTHLUXR"/>
</dbReference>
<evidence type="ECO:0000256" key="2">
    <source>
        <dbReference type="ARBA" id="ARBA00023125"/>
    </source>
</evidence>
<proteinExistence type="predicted"/>
<evidence type="ECO:0000313" key="6">
    <source>
        <dbReference type="EMBL" id="UYF92681.1"/>
    </source>
</evidence>
<dbReference type="AlphaFoldDB" id="A0AA46PSX5"/>
<organism evidence="6 8">
    <name type="scientific">Rhodococcus aetherivorans</name>
    <dbReference type="NCBI Taxonomy" id="191292"/>
    <lineage>
        <taxon>Bacteria</taxon>
        <taxon>Bacillati</taxon>
        <taxon>Actinomycetota</taxon>
        <taxon>Actinomycetes</taxon>
        <taxon>Mycobacteriales</taxon>
        <taxon>Nocardiaceae</taxon>
        <taxon>Rhodococcus</taxon>
    </lineage>
</organism>
<dbReference type="PANTHER" id="PTHR44688:SF16">
    <property type="entry name" value="DNA-BINDING TRANSCRIPTIONAL ACTIVATOR DEVR_DOSR"/>
    <property type="match status" value="1"/>
</dbReference>
<dbReference type="Pfam" id="PF13185">
    <property type="entry name" value="GAF_2"/>
    <property type="match status" value="1"/>
</dbReference>
<dbReference type="Gene3D" id="3.30.450.40">
    <property type="match status" value="1"/>
</dbReference>
<evidence type="ECO:0000313" key="8">
    <source>
        <dbReference type="Proteomes" id="UP001163947"/>
    </source>
</evidence>
<evidence type="ECO:0000259" key="4">
    <source>
        <dbReference type="PROSITE" id="PS50043"/>
    </source>
</evidence>
<dbReference type="SUPFAM" id="SSF46894">
    <property type="entry name" value="C-terminal effector domain of the bipartite response regulators"/>
    <property type="match status" value="1"/>
</dbReference>
<gene>
    <name evidence="6" type="ORF">OCS65_19695</name>
    <name evidence="5" type="ORF">RAJCM14343_0485</name>
</gene>
<keyword evidence="3" id="KW-0804">Transcription</keyword>
<dbReference type="EC" id="4.6.1.1" evidence="5"/>
<feature type="domain" description="HTH luxR-type" evidence="4">
    <location>
        <begin position="301"/>
        <end position="366"/>
    </location>
</feature>
<reference evidence="5" key="2">
    <citation type="submission" date="2019-10" db="EMBL/GenBank/DDBJ databases">
        <title>Draft genome sequence of Rhodococcus aetherivorans JCM 14343.</title>
        <authorList>
            <person name="Inoue D."/>
            <person name="Nakazawa M."/>
            <person name="Yamamoto N."/>
            <person name="Sei K."/>
            <person name="Ike M."/>
        </authorList>
    </citation>
    <scope>NUCLEOTIDE SEQUENCE</scope>
    <source>
        <strain evidence="5">JCM 14343</strain>
    </source>
</reference>
<sequence length="380" mass="41307">MDIEFPFDGDDDDRTVATDLADVAESLLAVDTVEAIQDLCMDLVPRVLPSRAFGIYLFGDSPGRTPLAAAEGVSERFLTLYEELGRHQDPVLRTLEQRRRPTHSSRLMSENTWTESPFFRDVARLHDMRMVLEAPIIERGHVVGTLNFADNDRLALASPAEIAVAGALGRLVGVAVTEVARREAARAVQDDLWAALDLSSEATVILDLATGQRQVNAAARALLGRVGISEPTLWLTGLIEAGGPGRDADAGMRQTFVLDVRLDGVSRHLQVQSCVTDRGGARRVVALLELLPAAPGVAALPDHLASQLSAREREIAALAVAGLQDQQIAEKLFLSRYTVKQYLKTTYRKLGIRSRLELTRAALTGEPADDGPRPTTPEQP</sequence>
<dbReference type="SUPFAM" id="SSF55781">
    <property type="entry name" value="GAF domain-like"/>
    <property type="match status" value="1"/>
</dbReference>
<dbReference type="InterPro" id="IPR003018">
    <property type="entry name" value="GAF"/>
</dbReference>
<dbReference type="PROSITE" id="PS50043">
    <property type="entry name" value="HTH_LUXR_2"/>
    <property type="match status" value="1"/>
</dbReference>
<dbReference type="InterPro" id="IPR000792">
    <property type="entry name" value="Tscrpt_reg_LuxR_C"/>
</dbReference>
<dbReference type="EMBL" id="CP106982">
    <property type="protein sequence ID" value="UYF92681.1"/>
    <property type="molecule type" value="Genomic_DNA"/>
</dbReference>
<evidence type="ECO:0000313" key="7">
    <source>
        <dbReference type="Proteomes" id="UP000325466"/>
    </source>
</evidence>
<keyword evidence="2" id="KW-0238">DNA-binding</keyword>
<dbReference type="InterPro" id="IPR029016">
    <property type="entry name" value="GAF-like_dom_sf"/>
</dbReference>
<reference evidence="5 7" key="1">
    <citation type="journal article" date="2018" name="Biodegradation">
        <title>1,4-Dioxane degradation characteristics of Rhodococcus aetherivorans JCM 14343.</title>
        <authorList>
            <person name="Inoue D."/>
            <person name="Tsunoda T."/>
            <person name="Yamamoto N."/>
            <person name="Ike M."/>
            <person name="Sei K."/>
        </authorList>
    </citation>
    <scope>NUCLEOTIDE SEQUENCE [LARGE SCALE GENOMIC DNA]</scope>
    <source>
        <strain evidence="5 7">JCM 14343</strain>
    </source>
</reference>
<evidence type="ECO:0000256" key="3">
    <source>
        <dbReference type="ARBA" id="ARBA00023163"/>
    </source>
</evidence>
<dbReference type="Gene3D" id="1.10.10.10">
    <property type="entry name" value="Winged helix-like DNA-binding domain superfamily/Winged helix DNA-binding domain"/>
    <property type="match status" value="1"/>
</dbReference>
<evidence type="ECO:0000313" key="5">
    <source>
        <dbReference type="EMBL" id="GES35238.1"/>
    </source>
</evidence>
<dbReference type="InterPro" id="IPR016032">
    <property type="entry name" value="Sig_transdc_resp-reg_C-effctor"/>
</dbReference>
<evidence type="ECO:0000256" key="1">
    <source>
        <dbReference type="ARBA" id="ARBA00023015"/>
    </source>
</evidence>
<keyword evidence="5" id="KW-0456">Lyase</keyword>
<name>A0AA46PSX5_9NOCA</name>
<dbReference type="InterPro" id="IPR036388">
    <property type="entry name" value="WH-like_DNA-bd_sf"/>
</dbReference>
<keyword evidence="7" id="KW-1185">Reference proteome</keyword>
<dbReference type="Proteomes" id="UP000325466">
    <property type="component" value="Unassembled WGS sequence"/>
</dbReference>
<dbReference type="Pfam" id="PF00196">
    <property type="entry name" value="GerE"/>
    <property type="match status" value="1"/>
</dbReference>
<dbReference type="SMART" id="SM00421">
    <property type="entry name" value="HTH_LUXR"/>
    <property type="match status" value="1"/>
</dbReference>
<dbReference type="GO" id="GO:0003677">
    <property type="term" value="F:DNA binding"/>
    <property type="evidence" value="ECO:0007669"/>
    <property type="project" value="UniProtKB-KW"/>
</dbReference>
<dbReference type="PANTHER" id="PTHR44688">
    <property type="entry name" value="DNA-BINDING TRANSCRIPTIONAL ACTIVATOR DEVR_DOSR"/>
    <property type="match status" value="1"/>
</dbReference>
<keyword evidence="1" id="KW-0805">Transcription regulation</keyword>
<dbReference type="Proteomes" id="UP001163947">
    <property type="component" value="Chromosome"/>
</dbReference>
<reference evidence="6" key="3">
    <citation type="submission" date="2022-09" db="EMBL/GenBank/DDBJ databases">
        <title>The genome sequence of Rhodococcus aetherivorans N1.</title>
        <authorList>
            <person name="Jiang W."/>
        </authorList>
    </citation>
    <scope>NUCLEOTIDE SEQUENCE</scope>
    <source>
        <strain evidence="6">N1</strain>
    </source>
</reference>
<dbReference type="RefSeq" id="WP_139310991.1">
    <property type="nucleotide sequence ID" value="NZ_BAAAYP010000043.1"/>
</dbReference>
<dbReference type="GeneID" id="83622691"/>
<dbReference type="GO" id="GO:0006355">
    <property type="term" value="P:regulation of DNA-templated transcription"/>
    <property type="evidence" value="ECO:0007669"/>
    <property type="project" value="InterPro"/>
</dbReference>
<protein>
    <submittedName>
        <fullName evidence="5">Adenylate cyclase</fullName>
        <ecNumber evidence="5">4.6.1.1</ecNumber>
    </submittedName>
    <submittedName>
        <fullName evidence="6">LuxR C-terminal-related transcriptional regulator</fullName>
    </submittedName>
</protein>